<reference evidence="1" key="1">
    <citation type="submission" date="2018-05" db="EMBL/GenBank/DDBJ databases">
        <authorList>
            <person name="Lanie J.A."/>
            <person name="Ng W.-L."/>
            <person name="Kazmierczak K.M."/>
            <person name="Andrzejewski T.M."/>
            <person name="Davidsen T.M."/>
            <person name="Wayne K.J."/>
            <person name="Tettelin H."/>
            <person name="Glass J.I."/>
            <person name="Rusch D."/>
            <person name="Podicherti R."/>
            <person name="Tsui H.-C.T."/>
            <person name="Winkler M.E."/>
        </authorList>
    </citation>
    <scope>NUCLEOTIDE SEQUENCE</scope>
</reference>
<evidence type="ECO:0000313" key="1">
    <source>
        <dbReference type="EMBL" id="SVD86346.1"/>
    </source>
</evidence>
<sequence length="63" mass="6739">ATLFDDDAYPDVVSPCGTSISVGPTANLIANAAVWQMINMLQNNKFTLPPQQIYTSPNVTLIG</sequence>
<protein>
    <submittedName>
        <fullName evidence="1">Uncharacterized protein</fullName>
    </submittedName>
</protein>
<accession>A0A382YSV7</accession>
<feature type="non-terminal residue" evidence="1">
    <location>
        <position position="1"/>
    </location>
</feature>
<proteinExistence type="predicted"/>
<dbReference type="AlphaFoldDB" id="A0A382YSV7"/>
<organism evidence="1">
    <name type="scientific">marine metagenome</name>
    <dbReference type="NCBI Taxonomy" id="408172"/>
    <lineage>
        <taxon>unclassified sequences</taxon>
        <taxon>metagenomes</taxon>
        <taxon>ecological metagenomes</taxon>
    </lineage>
</organism>
<dbReference type="EMBL" id="UINC01178280">
    <property type="protein sequence ID" value="SVD86346.1"/>
    <property type="molecule type" value="Genomic_DNA"/>
</dbReference>
<gene>
    <name evidence="1" type="ORF">METZ01_LOCUS439200</name>
</gene>
<name>A0A382YSV7_9ZZZZ</name>